<evidence type="ECO:0000256" key="1">
    <source>
        <dbReference type="ARBA" id="ARBA00022755"/>
    </source>
</evidence>
<gene>
    <name evidence="3 6" type="primary">purE</name>
    <name evidence="6" type="ORF">EHQ10_11410</name>
</gene>
<dbReference type="InterPro" id="IPR000031">
    <property type="entry name" value="PurE_dom"/>
</dbReference>
<comment type="function">
    <text evidence="3 4">Catalyzes the conversion of N5-carboxyaminoimidazole ribonucleotide (N5-CAIR) to 4-carboxy-5-aminoimidazole ribonucleotide (CAIR).</text>
</comment>
<dbReference type="GO" id="GO:0004638">
    <property type="term" value="F:phosphoribosylaminoimidazole carboxylase activity"/>
    <property type="evidence" value="ECO:0007669"/>
    <property type="project" value="UniProtKB-EC"/>
</dbReference>
<protein>
    <recommendedName>
        <fullName evidence="3 4">N5-carboxyaminoimidazole ribonucleotide mutase</fullName>
        <shortName evidence="3 4">N5-CAIR mutase</shortName>
        <ecNumber evidence="3 4">5.4.99.18</ecNumber>
    </recommendedName>
    <alternativeName>
        <fullName evidence="3">5-(carboxyamino)imidazole ribonucleotide mutase</fullName>
    </alternativeName>
</protein>
<keyword evidence="1 3" id="KW-0658">Purine biosynthesis</keyword>
<sequence>MTNQLPKVAVIMGSYSDWETMKESCDILNEFGIPFEKEIVSAHRSPERMFEFAKNAQNNGFGVIIAGAGGAAHLPGMIASLTTLPVLGVPILSKALNGMDSLLSIVQMPKGVPVGTLAIGTSGAANAALLAVRILSLLDVNLSKKLEEYANSNRIAALSKNDQLV</sequence>
<dbReference type="PANTHER" id="PTHR23046:SF2">
    <property type="entry name" value="PHOSPHORIBOSYLAMINOIMIDAZOLE CARBOXYLASE"/>
    <property type="match status" value="1"/>
</dbReference>
<organism evidence="6 7">
    <name type="scientific">Leptospira bouyouniensis</name>
    <dbReference type="NCBI Taxonomy" id="2484911"/>
    <lineage>
        <taxon>Bacteria</taxon>
        <taxon>Pseudomonadati</taxon>
        <taxon>Spirochaetota</taxon>
        <taxon>Spirochaetia</taxon>
        <taxon>Leptospirales</taxon>
        <taxon>Leptospiraceae</taxon>
        <taxon>Leptospira</taxon>
    </lineage>
</organism>
<evidence type="ECO:0000256" key="2">
    <source>
        <dbReference type="ARBA" id="ARBA00023235"/>
    </source>
</evidence>
<evidence type="ECO:0000256" key="3">
    <source>
        <dbReference type="HAMAP-Rule" id="MF_01929"/>
    </source>
</evidence>
<dbReference type="EC" id="5.4.99.18" evidence="3 4"/>
<evidence type="ECO:0000313" key="7">
    <source>
        <dbReference type="Proteomes" id="UP000297617"/>
    </source>
</evidence>
<dbReference type="GO" id="GO:0034023">
    <property type="term" value="F:5-(carboxyamino)imidazole ribonucleotide mutase activity"/>
    <property type="evidence" value="ECO:0007669"/>
    <property type="project" value="UniProtKB-EC"/>
</dbReference>
<dbReference type="HAMAP" id="MF_01929">
    <property type="entry name" value="PurE_classI"/>
    <property type="match status" value="1"/>
</dbReference>
<dbReference type="InterPro" id="IPR024694">
    <property type="entry name" value="PurE_prokaryotes"/>
</dbReference>
<keyword evidence="2 3" id="KW-0413">Isomerase</keyword>
<feature type="binding site" evidence="3">
    <location>
        <position position="44"/>
    </location>
    <ligand>
        <name>substrate</name>
    </ligand>
</feature>
<dbReference type="Pfam" id="PF00731">
    <property type="entry name" value="AIRC"/>
    <property type="match status" value="1"/>
</dbReference>
<dbReference type="InterPro" id="IPR033747">
    <property type="entry name" value="PurE_ClassI"/>
</dbReference>
<feature type="binding site" evidence="3">
    <location>
        <position position="17"/>
    </location>
    <ligand>
        <name>substrate</name>
    </ligand>
</feature>
<name>A0ABY2L454_9LEPT</name>
<comment type="similarity">
    <text evidence="3">Belongs to the AIR carboxylase family. Class I subfamily.</text>
</comment>
<feature type="domain" description="PurE" evidence="5">
    <location>
        <begin position="6"/>
        <end position="157"/>
    </location>
</feature>
<comment type="pathway">
    <text evidence="3 4">Purine metabolism; IMP biosynthesis via de novo pathway; 5-amino-1-(5-phospho-D-ribosyl)imidazole-4-carboxylate from 5-amino-1-(5-phospho-D-ribosyl)imidazole (N5-CAIR route): step 2/2.</text>
</comment>
<proteinExistence type="inferred from homology"/>
<dbReference type="RefSeq" id="WP_135754151.1">
    <property type="nucleotide sequence ID" value="NZ_RQFD01000015.1"/>
</dbReference>
<feature type="binding site" evidence="3">
    <location>
        <position position="14"/>
    </location>
    <ligand>
        <name>substrate</name>
    </ligand>
</feature>
<comment type="catalytic activity">
    <reaction evidence="3 4">
        <text>5-carboxyamino-1-(5-phospho-D-ribosyl)imidazole + H(+) = 5-amino-1-(5-phospho-D-ribosyl)imidazole-4-carboxylate</text>
        <dbReference type="Rhea" id="RHEA:13193"/>
        <dbReference type="ChEBI" id="CHEBI:15378"/>
        <dbReference type="ChEBI" id="CHEBI:58730"/>
        <dbReference type="ChEBI" id="CHEBI:77657"/>
        <dbReference type="EC" id="5.4.99.18"/>
    </reaction>
</comment>
<dbReference type="Proteomes" id="UP000297617">
    <property type="component" value="Unassembled WGS sequence"/>
</dbReference>
<dbReference type="NCBIfam" id="TIGR01162">
    <property type="entry name" value="purE"/>
    <property type="match status" value="1"/>
</dbReference>
<evidence type="ECO:0000256" key="4">
    <source>
        <dbReference type="PIRNR" id="PIRNR001338"/>
    </source>
</evidence>
<dbReference type="PIRSF" id="PIRSF001338">
    <property type="entry name" value="AIR_carboxylase"/>
    <property type="match status" value="1"/>
</dbReference>
<reference evidence="7" key="1">
    <citation type="journal article" date="2019" name="PLoS Negl. Trop. Dis.">
        <title>Revisiting the worldwide diversity of Leptospira species in the environment.</title>
        <authorList>
            <person name="Vincent A.T."/>
            <person name="Schiettekatte O."/>
            <person name="Bourhy P."/>
            <person name="Veyrier F.J."/>
            <person name="Picardeau M."/>
        </authorList>
    </citation>
    <scope>NUCLEOTIDE SEQUENCE [LARGE SCALE GENOMIC DNA]</scope>
    <source>
        <strain evidence="7">201800295</strain>
    </source>
</reference>
<evidence type="ECO:0000313" key="6">
    <source>
        <dbReference type="EMBL" id="TGK48327.1"/>
    </source>
</evidence>
<dbReference type="SMART" id="SM01001">
    <property type="entry name" value="AIRC"/>
    <property type="match status" value="1"/>
</dbReference>
<dbReference type="PANTHER" id="PTHR23046">
    <property type="entry name" value="PHOSPHORIBOSYLAMINOIMIDAZOLE CARBOXYLASE CATALYTIC SUBUNIT"/>
    <property type="match status" value="1"/>
</dbReference>
<dbReference type="Gene3D" id="3.40.50.1970">
    <property type="match status" value="1"/>
</dbReference>
<evidence type="ECO:0000259" key="5">
    <source>
        <dbReference type="SMART" id="SM01001"/>
    </source>
</evidence>
<accession>A0ABY2L454</accession>
<keyword evidence="6" id="KW-0456">Lyase</keyword>
<comment type="caution">
    <text evidence="6">The sequence shown here is derived from an EMBL/GenBank/DDBJ whole genome shotgun (WGS) entry which is preliminary data.</text>
</comment>
<dbReference type="EMBL" id="RQFD01000015">
    <property type="protein sequence ID" value="TGK48327.1"/>
    <property type="molecule type" value="Genomic_DNA"/>
</dbReference>
<keyword evidence="7" id="KW-1185">Reference proteome</keyword>
<dbReference type="SUPFAM" id="SSF52255">
    <property type="entry name" value="N5-CAIR mutase (phosphoribosylaminoimidazole carboxylase, PurE)"/>
    <property type="match status" value="1"/>
</dbReference>